<proteinExistence type="predicted"/>
<accession>A0A915KIQ9</accession>
<keyword evidence="1" id="KW-1185">Reference proteome</keyword>
<evidence type="ECO:0000313" key="2">
    <source>
        <dbReference type="WBParaSite" id="nRc.2.0.1.t38639-RA"/>
    </source>
</evidence>
<dbReference type="AlphaFoldDB" id="A0A915KIQ9"/>
<reference evidence="2" key="1">
    <citation type="submission" date="2022-11" db="UniProtKB">
        <authorList>
            <consortium name="WormBaseParasite"/>
        </authorList>
    </citation>
    <scope>IDENTIFICATION</scope>
</reference>
<name>A0A915KIQ9_ROMCU</name>
<protein>
    <submittedName>
        <fullName evidence="2">Uncharacterized protein</fullName>
    </submittedName>
</protein>
<dbReference type="Proteomes" id="UP000887565">
    <property type="component" value="Unplaced"/>
</dbReference>
<sequence>MAQKNLGVCAKWHNPKTDANRMKRRIAGGCIDYFKMNWLGEQIEKKKVLTHDAHLLSAHIDFYGFIFIPRP</sequence>
<organism evidence="1 2">
    <name type="scientific">Romanomermis culicivorax</name>
    <name type="common">Nematode worm</name>
    <dbReference type="NCBI Taxonomy" id="13658"/>
    <lineage>
        <taxon>Eukaryota</taxon>
        <taxon>Metazoa</taxon>
        <taxon>Ecdysozoa</taxon>
        <taxon>Nematoda</taxon>
        <taxon>Enoplea</taxon>
        <taxon>Dorylaimia</taxon>
        <taxon>Mermithida</taxon>
        <taxon>Mermithoidea</taxon>
        <taxon>Mermithidae</taxon>
        <taxon>Romanomermis</taxon>
    </lineage>
</organism>
<evidence type="ECO:0000313" key="1">
    <source>
        <dbReference type="Proteomes" id="UP000887565"/>
    </source>
</evidence>
<dbReference type="WBParaSite" id="nRc.2.0.1.t38639-RA">
    <property type="protein sequence ID" value="nRc.2.0.1.t38639-RA"/>
    <property type="gene ID" value="nRc.2.0.1.g38639"/>
</dbReference>